<evidence type="ECO:0000256" key="1">
    <source>
        <dbReference type="ARBA" id="ARBA00004651"/>
    </source>
</evidence>
<feature type="transmembrane region" description="Helical" evidence="6">
    <location>
        <begin position="207"/>
        <end position="225"/>
    </location>
</feature>
<reference evidence="7 8" key="1">
    <citation type="submission" date="2021-04" db="EMBL/GenBank/DDBJ databases">
        <title>Mariniflexile gromovii gen. nov., sp. nov., a gliding bacterium isolated from the sea urchin Strongylocentrotus intermedius.</title>
        <authorList>
            <person name="Ko S."/>
            <person name="Le V."/>
            <person name="Ahn C.-Y."/>
            <person name="Oh H.-M."/>
        </authorList>
    </citation>
    <scope>NUCLEOTIDE SEQUENCE [LARGE SCALE GENOMIC DNA]</scope>
    <source>
        <strain evidence="7 8">KCTC 12570</strain>
    </source>
</reference>
<evidence type="ECO:0000313" key="7">
    <source>
        <dbReference type="EMBL" id="MBP0905666.1"/>
    </source>
</evidence>
<evidence type="ECO:0000256" key="3">
    <source>
        <dbReference type="ARBA" id="ARBA00022692"/>
    </source>
</evidence>
<evidence type="ECO:0000256" key="4">
    <source>
        <dbReference type="ARBA" id="ARBA00022989"/>
    </source>
</evidence>
<keyword evidence="8" id="KW-1185">Reference proteome</keyword>
<evidence type="ECO:0000256" key="5">
    <source>
        <dbReference type="ARBA" id="ARBA00023136"/>
    </source>
</evidence>
<evidence type="ECO:0000256" key="2">
    <source>
        <dbReference type="ARBA" id="ARBA00022475"/>
    </source>
</evidence>
<gene>
    <name evidence="7" type="ORF">J8H85_17705</name>
</gene>
<comment type="subcellular location">
    <subcellularLocation>
        <location evidence="1">Cell membrane</location>
        <topology evidence="1">Multi-pass membrane protein</topology>
    </subcellularLocation>
</comment>
<keyword evidence="3 6" id="KW-0812">Transmembrane</keyword>
<keyword evidence="2" id="KW-1003">Cell membrane</keyword>
<protein>
    <submittedName>
        <fullName evidence="7">Flippase-like domain-containing protein</fullName>
    </submittedName>
</protein>
<dbReference type="EMBL" id="JAGJCB010000028">
    <property type="protein sequence ID" value="MBP0905666.1"/>
    <property type="molecule type" value="Genomic_DNA"/>
</dbReference>
<name>A0ABS4BZS0_9FLAO</name>
<feature type="transmembrane region" description="Helical" evidence="6">
    <location>
        <begin position="130"/>
        <end position="155"/>
    </location>
</feature>
<feature type="transmembrane region" description="Helical" evidence="6">
    <location>
        <begin position="53"/>
        <end position="72"/>
    </location>
</feature>
<dbReference type="InterPro" id="IPR022791">
    <property type="entry name" value="L-PG_synthase/AglD"/>
</dbReference>
<comment type="caution">
    <text evidence="7">The sequence shown here is derived from an EMBL/GenBank/DDBJ whole genome shotgun (WGS) entry which is preliminary data.</text>
</comment>
<organism evidence="7 8">
    <name type="scientific">Mariniflexile gromovii</name>
    <dbReference type="NCBI Taxonomy" id="362523"/>
    <lineage>
        <taxon>Bacteria</taxon>
        <taxon>Pseudomonadati</taxon>
        <taxon>Bacteroidota</taxon>
        <taxon>Flavobacteriia</taxon>
        <taxon>Flavobacteriales</taxon>
        <taxon>Flavobacteriaceae</taxon>
        <taxon>Mariniflexile</taxon>
    </lineage>
</organism>
<dbReference type="Pfam" id="PF03706">
    <property type="entry name" value="LPG_synthase_TM"/>
    <property type="match status" value="1"/>
</dbReference>
<accession>A0ABS4BZS0</accession>
<keyword evidence="4 6" id="KW-1133">Transmembrane helix</keyword>
<feature type="transmembrane region" description="Helical" evidence="6">
    <location>
        <begin position="167"/>
        <end position="186"/>
    </location>
</feature>
<sequence length="320" mass="37160">MIYLLPYKTKQFFFVLIKISIVVAAFYFIYIKLTQNTDFDYPIFFDFSTKNNLFSIKIMLFLLVLTGFNWFFEILKWQKLTASVKKISFKNALEQSLGSLTASLFTPNRIGEYGAKAIYYTKDYRKRIMLINLLSNVLQMGVTCILGVVGFSFFVSKYPISINYSKILLLSILTVFLIGFAIFILSKTKFRIKGFSFEKIKTFILNFPKKLIVYGFCFSLLRYAFFSFQFYYLLTVFGINISYLQAMMVISTMYLLASILPSIFIFDVVIKGSVAVYLFSFLGINTLTVLSIVTVMWFFNFVLPSIMGSYFVLNFNFPKD</sequence>
<evidence type="ECO:0000313" key="8">
    <source>
        <dbReference type="Proteomes" id="UP000670776"/>
    </source>
</evidence>
<dbReference type="Proteomes" id="UP000670776">
    <property type="component" value="Unassembled WGS sequence"/>
</dbReference>
<keyword evidence="5 6" id="KW-0472">Membrane</keyword>
<feature type="transmembrane region" description="Helical" evidence="6">
    <location>
        <begin position="12"/>
        <end position="33"/>
    </location>
</feature>
<evidence type="ECO:0000256" key="6">
    <source>
        <dbReference type="SAM" id="Phobius"/>
    </source>
</evidence>
<proteinExistence type="predicted"/>